<comment type="subcellular location">
    <subcellularLocation>
        <location evidence="4">Cytoplasm</location>
    </subcellularLocation>
</comment>
<dbReference type="Pfam" id="PF20979">
    <property type="entry name" value="Arginosuc_syn_C"/>
    <property type="match status" value="1"/>
</dbReference>
<keyword evidence="3 4" id="KW-0067">ATP-binding</keyword>
<dbReference type="EMBL" id="CP078145">
    <property type="protein sequence ID" value="QXN93882.1"/>
    <property type="molecule type" value="Genomic_DNA"/>
</dbReference>
<feature type="binding site" evidence="4">
    <location>
        <position position="127"/>
    </location>
    <ligand>
        <name>L-citrulline</name>
        <dbReference type="ChEBI" id="CHEBI:57743"/>
    </ligand>
</feature>
<dbReference type="HAMAP" id="MF_00005">
    <property type="entry name" value="Arg_succ_synth_type1"/>
    <property type="match status" value="1"/>
</dbReference>
<dbReference type="PROSITE" id="PS00564">
    <property type="entry name" value="ARGININOSUCCIN_SYN_1"/>
    <property type="match status" value="1"/>
</dbReference>
<dbReference type="Proteomes" id="UP000694257">
    <property type="component" value="Chromosome"/>
</dbReference>
<feature type="binding site" evidence="4">
    <location>
        <position position="272"/>
    </location>
    <ligand>
        <name>L-citrulline</name>
        <dbReference type="ChEBI" id="CHEBI:57743"/>
    </ligand>
</feature>
<feature type="binding site" evidence="4">
    <location>
        <begin position="8"/>
        <end position="16"/>
    </location>
    <ligand>
        <name>ATP</name>
        <dbReference type="ChEBI" id="CHEBI:30616"/>
    </ligand>
</feature>
<keyword evidence="4" id="KW-0963">Cytoplasm</keyword>
<dbReference type="RefSeq" id="WP_218476214.1">
    <property type="nucleotide sequence ID" value="NZ_BAABJN010000001.1"/>
</dbReference>
<accession>A0ABX8RY35</accession>
<comment type="similarity">
    <text evidence="4">Belongs to the argininosuccinate synthase family. Type 1 subfamily.</text>
</comment>
<keyword evidence="8" id="KW-1185">Reference proteome</keyword>
<feature type="binding site" evidence="4">
    <location>
        <position position="124"/>
    </location>
    <ligand>
        <name>L-aspartate</name>
        <dbReference type="ChEBI" id="CHEBI:29991"/>
    </ligand>
</feature>
<evidence type="ECO:0000313" key="7">
    <source>
        <dbReference type="EMBL" id="QXN93882.1"/>
    </source>
</evidence>
<protein>
    <recommendedName>
        <fullName evidence="4">Argininosuccinate synthase</fullName>
        <ecNumber evidence="4">6.3.4.5</ecNumber>
    </recommendedName>
    <alternativeName>
        <fullName evidence="4">Citrulline--aspartate ligase</fullName>
    </alternativeName>
</protein>
<comment type="pathway">
    <text evidence="4">Amino-acid biosynthesis; L-arginine biosynthesis; L-arginine from L-ornithine and carbamoyl phosphate: step 2/3.</text>
</comment>
<dbReference type="PANTHER" id="PTHR11587:SF2">
    <property type="entry name" value="ARGININOSUCCINATE SYNTHASE"/>
    <property type="match status" value="1"/>
</dbReference>
<comment type="catalytic activity">
    <reaction evidence="4">
        <text>L-citrulline + L-aspartate + ATP = 2-(N(omega)-L-arginino)succinate + AMP + diphosphate + H(+)</text>
        <dbReference type="Rhea" id="RHEA:10932"/>
        <dbReference type="ChEBI" id="CHEBI:15378"/>
        <dbReference type="ChEBI" id="CHEBI:29991"/>
        <dbReference type="ChEBI" id="CHEBI:30616"/>
        <dbReference type="ChEBI" id="CHEBI:33019"/>
        <dbReference type="ChEBI" id="CHEBI:57472"/>
        <dbReference type="ChEBI" id="CHEBI:57743"/>
        <dbReference type="ChEBI" id="CHEBI:456215"/>
        <dbReference type="EC" id="6.3.4.5"/>
    </reaction>
</comment>
<feature type="binding site" evidence="4">
    <location>
        <position position="119"/>
    </location>
    <ligand>
        <name>L-aspartate</name>
        <dbReference type="ChEBI" id="CHEBI:29991"/>
    </ligand>
</feature>
<sequence length="400" mass="43890">MSERVVLAYSGGLDTSVAISWIGKETGAEVVAVAIDLGQGGEDMNVVRQRALDCGAVEAIVVDARDEFANDYCLPTIQANALYMGRYPLVSAISRPLIVKHLVEAAKFHGASTVAHGCTGKGNDQVRFEVGIGALAPDLEVIAPVRDYAWTREKAIAFAEENALPINVTKKSPFSIDQNVWGRAVETGFLEDLWNAPTKDVYDYTADPTVNFEAPDELIVTFEKGIPVAIDGRQVSVLEAIVELNHRAGRQGVGRLDMVEDRLVGIKSREIYEAPGAMALITAHQELEAVTVERELGRYKRQVEQRWGELVYDGLWFSPLKRALDAFVGETQEHVSGDIRMVLHGGNAIVNGRRSEQSLYDFNLATYDEGDTFDQSLAKGFVQIHGLSSKVAARRDLNQK</sequence>
<feature type="domain" description="Arginosuccinate synthase-like N-terminal" evidence="5">
    <location>
        <begin position="4"/>
        <end position="165"/>
    </location>
</feature>
<dbReference type="CDD" id="cd01999">
    <property type="entry name" value="ASS"/>
    <property type="match status" value="1"/>
</dbReference>
<organism evidence="7 8">
    <name type="scientific">Nocardia iowensis</name>
    <dbReference type="NCBI Taxonomy" id="204891"/>
    <lineage>
        <taxon>Bacteria</taxon>
        <taxon>Bacillati</taxon>
        <taxon>Actinomycetota</taxon>
        <taxon>Actinomycetes</taxon>
        <taxon>Mycobacteriales</taxon>
        <taxon>Nocardiaceae</taxon>
        <taxon>Nocardia</taxon>
    </lineage>
</organism>
<evidence type="ECO:0000259" key="5">
    <source>
        <dbReference type="Pfam" id="PF00764"/>
    </source>
</evidence>
<keyword evidence="2 4" id="KW-0547">Nucleotide-binding</keyword>
<dbReference type="EC" id="6.3.4.5" evidence="4"/>
<evidence type="ECO:0000256" key="4">
    <source>
        <dbReference type="HAMAP-Rule" id="MF_00005"/>
    </source>
</evidence>
<dbReference type="InterPro" id="IPR018223">
    <property type="entry name" value="Arginosuc_synth_CS"/>
</dbReference>
<evidence type="ECO:0000256" key="1">
    <source>
        <dbReference type="ARBA" id="ARBA00022598"/>
    </source>
</evidence>
<evidence type="ECO:0000256" key="2">
    <source>
        <dbReference type="ARBA" id="ARBA00022741"/>
    </source>
</evidence>
<dbReference type="InterPro" id="IPR048267">
    <property type="entry name" value="Arginosuc_syn_N"/>
</dbReference>
<evidence type="ECO:0000259" key="6">
    <source>
        <dbReference type="Pfam" id="PF20979"/>
    </source>
</evidence>
<dbReference type="PROSITE" id="PS00565">
    <property type="entry name" value="ARGININOSUCCIN_SYN_2"/>
    <property type="match status" value="1"/>
</dbReference>
<keyword evidence="4" id="KW-0028">Amino-acid biosynthesis</keyword>
<name>A0ABX8RY35_NOCIO</name>
<feature type="binding site" evidence="4">
    <location>
        <position position="117"/>
    </location>
    <ligand>
        <name>ATP</name>
        <dbReference type="ChEBI" id="CHEBI:30616"/>
    </ligand>
</feature>
<comment type="caution">
    <text evidence="4">Lacks conserved residue(s) required for the propagation of feature annotation.</text>
</comment>
<reference evidence="7 8" key="1">
    <citation type="submission" date="2021-07" db="EMBL/GenBank/DDBJ databases">
        <title>Whole Genome Sequence of Nocardia Iowensis.</title>
        <authorList>
            <person name="Lamm A."/>
            <person name="Collins-Fairclough A.M."/>
            <person name="Bunk B."/>
            <person name="Sproer C."/>
        </authorList>
    </citation>
    <scope>NUCLEOTIDE SEQUENCE [LARGE SCALE GENOMIC DNA]</scope>
    <source>
        <strain evidence="7 8">NRRL 5646</strain>
    </source>
</reference>
<proteinExistence type="inferred from homology"/>
<feature type="domain" description="Arginosuccinate synthase C-terminal" evidence="6">
    <location>
        <begin position="174"/>
        <end position="391"/>
    </location>
</feature>
<keyword evidence="1 4" id="KW-0436">Ligase</keyword>
<dbReference type="InterPro" id="IPR023434">
    <property type="entry name" value="Arginosuc_synth_type_1_subfam"/>
</dbReference>
<evidence type="ECO:0000313" key="8">
    <source>
        <dbReference type="Proteomes" id="UP000694257"/>
    </source>
</evidence>
<dbReference type="NCBIfam" id="NF001770">
    <property type="entry name" value="PRK00509.1"/>
    <property type="match status" value="1"/>
</dbReference>
<feature type="binding site" evidence="4">
    <location>
        <position position="123"/>
    </location>
    <ligand>
        <name>L-citrulline</name>
        <dbReference type="ChEBI" id="CHEBI:57743"/>
    </ligand>
</feature>
<dbReference type="InterPro" id="IPR048268">
    <property type="entry name" value="Arginosuc_syn_C"/>
</dbReference>
<dbReference type="NCBIfam" id="TIGR00032">
    <property type="entry name" value="argG"/>
    <property type="match status" value="1"/>
</dbReference>
<dbReference type="InterPro" id="IPR001518">
    <property type="entry name" value="Arginosuc_synth"/>
</dbReference>
<gene>
    <name evidence="4" type="primary">argG</name>
    <name evidence="7" type="ORF">KV110_12935</name>
</gene>
<feature type="binding site" evidence="4">
    <location>
        <position position="175"/>
    </location>
    <ligand>
        <name>L-citrulline</name>
        <dbReference type="ChEBI" id="CHEBI:57743"/>
    </ligand>
</feature>
<evidence type="ECO:0000256" key="3">
    <source>
        <dbReference type="ARBA" id="ARBA00022840"/>
    </source>
</evidence>
<feature type="binding site" evidence="4">
    <location>
        <position position="260"/>
    </location>
    <ligand>
        <name>L-citrulline</name>
        <dbReference type="ChEBI" id="CHEBI:57743"/>
    </ligand>
</feature>
<feature type="binding site" evidence="4">
    <location>
        <position position="123"/>
    </location>
    <ligand>
        <name>L-aspartate</name>
        <dbReference type="ChEBI" id="CHEBI:29991"/>
    </ligand>
</feature>
<keyword evidence="4" id="KW-0055">Arginine biosynthesis</keyword>
<dbReference type="GO" id="GO:0004055">
    <property type="term" value="F:argininosuccinate synthase activity"/>
    <property type="evidence" value="ECO:0007669"/>
    <property type="project" value="UniProtKB-EC"/>
</dbReference>
<dbReference type="PANTHER" id="PTHR11587">
    <property type="entry name" value="ARGININOSUCCINATE SYNTHASE"/>
    <property type="match status" value="1"/>
</dbReference>
<dbReference type="Pfam" id="PF00764">
    <property type="entry name" value="Arginosuc_synth"/>
    <property type="match status" value="1"/>
</dbReference>
<comment type="subunit">
    <text evidence="4">Homotetramer.</text>
</comment>
<feature type="binding site" evidence="4">
    <location>
        <position position="87"/>
    </location>
    <ligand>
        <name>L-citrulline</name>
        <dbReference type="ChEBI" id="CHEBI:57743"/>
    </ligand>
</feature>